<dbReference type="Proteomes" id="UP000447873">
    <property type="component" value="Unassembled WGS sequence"/>
</dbReference>
<evidence type="ECO:0000313" key="2">
    <source>
        <dbReference type="EMBL" id="KAE9988369.1"/>
    </source>
</evidence>
<name>A0A8H3VK64_VENIN</name>
<organism evidence="2 3">
    <name type="scientific">Venturia inaequalis</name>
    <name type="common">Apple scab fungus</name>
    <dbReference type="NCBI Taxonomy" id="5025"/>
    <lineage>
        <taxon>Eukaryota</taxon>
        <taxon>Fungi</taxon>
        <taxon>Dikarya</taxon>
        <taxon>Ascomycota</taxon>
        <taxon>Pezizomycotina</taxon>
        <taxon>Dothideomycetes</taxon>
        <taxon>Pleosporomycetidae</taxon>
        <taxon>Venturiales</taxon>
        <taxon>Venturiaceae</taxon>
        <taxon>Venturia</taxon>
    </lineage>
</organism>
<comment type="caution">
    <text evidence="2">The sequence shown here is derived from an EMBL/GenBank/DDBJ whole genome shotgun (WGS) entry which is preliminary data.</text>
</comment>
<reference evidence="2 3" key="1">
    <citation type="submission" date="2018-12" db="EMBL/GenBank/DDBJ databases">
        <title>Venturia inaequalis Genome Resource.</title>
        <authorList>
            <person name="Lichtner F.J."/>
        </authorList>
    </citation>
    <scope>NUCLEOTIDE SEQUENCE [LARGE SCALE GENOMIC DNA]</scope>
    <source>
        <strain evidence="2 3">120213</strain>
    </source>
</reference>
<proteinExistence type="predicted"/>
<accession>A0A8H3VK64</accession>
<gene>
    <name evidence="2" type="ORF">EG328_011129</name>
</gene>
<dbReference type="EMBL" id="WNWS01000008">
    <property type="protein sequence ID" value="KAE9988369.1"/>
    <property type="molecule type" value="Genomic_DNA"/>
</dbReference>
<sequence length="348" mass="40024">MSPPSLISIPRELRQHIFAYAFEDAKKQDVIFIFSHALVWIKIGVRAEFGEDSESWFINYWERDFLGDNYKPSVTNINNLAGTMIDALPGLADDVTFILGKCLKAFEDDMFERYANWDATWDKIEALKTYPQFLLVLGLDEWLRLNSPAVDLTRRFASHLPQKAPRPPAGRTDKKTSSMEQPPQQAHLVYVPVPYPVFIHVHLPPPPPPPPPAQPNQPQNPPPDQRPQPVLSRPLVFPKRRWVAGKRSSHACLKATGAFRELIRKDNWRSDDIVPKADTWSPAWWKFHCVFWRNRICNGIKASCNLTNEHKLAFYFGIHFFRMVVRVGGVLWNFSREFFGNGAGLRVP</sequence>
<feature type="region of interest" description="Disordered" evidence="1">
    <location>
        <begin position="156"/>
        <end position="183"/>
    </location>
</feature>
<feature type="compositionally biased region" description="Pro residues" evidence="1">
    <location>
        <begin position="204"/>
        <end position="226"/>
    </location>
</feature>
<feature type="region of interest" description="Disordered" evidence="1">
    <location>
        <begin position="204"/>
        <end position="231"/>
    </location>
</feature>
<protein>
    <submittedName>
        <fullName evidence="2">Uncharacterized protein</fullName>
    </submittedName>
</protein>
<evidence type="ECO:0000313" key="3">
    <source>
        <dbReference type="Proteomes" id="UP000447873"/>
    </source>
</evidence>
<evidence type="ECO:0000256" key="1">
    <source>
        <dbReference type="SAM" id="MobiDB-lite"/>
    </source>
</evidence>
<dbReference type="AlphaFoldDB" id="A0A8H3VK64"/>